<feature type="compositionally biased region" description="Low complexity" evidence="1">
    <location>
        <begin position="17"/>
        <end position="26"/>
    </location>
</feature>
<evidence type="ECO:0000256" key="1">
    <source>
        <dbReference type="SAM" id="MobiDB-lite"/>
    </source>
</evidence>
<feature type="region of interest" description="Disordered" evidence="1">
    <location>
        <begin position="1"/>
        <end position="54"/>
    </location>
</feature>
<name>J9GMR7_9ZZZZ</name>
<accession>J9GMR7</accession>
<evidence type="ECO:0000313" key="2">
    <source>
        <dbReference type="EMBL" id="EJX09332.1"/>
    </source>
</evidence>
<dbReference type="NCBIfam" id="TIGR01909">
    <property type="entry name" value="C_GCAxxG_C_C"/>
    <property type="match status" value="1"/>
</dbReference>
<organism evidence="2">
    <name type="scientific">gut metagenome</name>
    <dbReference type="NCBI Taxonomy" id="749906"/>
    <lineage>
        <taxon>unclassified sequences</taxon>
        <taxon>metagenomes</taxon>
        <taxon>organismal metagenomes</taxon>
    </lineage>
</organism>
<sequence>MPSNLERGNGKQHTVEEIVINEESSVGGDGKMKNPPLGEMENEESSFGRDGKRRTIHRGNFEGMENPETIIEKMENEEIAIEERVAKAVALFKEGFNCSQSVVTAFADLYGFTREQALHMSASFGGGIGRMRETCGAACGLFMLAGLEQCALEGKDREAKGKNYALVQELAEEFKKRNGHLRCADLLGLTKKDPVVATPEERTAQYYAKRPCAQMVEEAARIWVEHLQKSAALAASAEAAASDSSDSSDSSAAE</sequence>
<comment type="caution">
    <text evidence="2">The sequence shown here is derived from an EMBL/GenBank/DDBJ whole genome shotgun (WGS) entry which is preliminary data.</text>
</comment>
<dbReference type="AlphaFoldDB" id="J9GMR7"/>
<dbReference type="Pfam" id="PF09719">
    <property type="entry name" value="C_GCAxxG_C_C"/>
    <property type="match status" value="1"/>
</dbReference>
<dbReference type="EMBL" id="AMCI01000415">
    <property type="protein sequence ID" value="EJX09332.1"/>
    <property type="molecule type" value="Genomic_DNA"/>
</dbReference>
<gene>
    <name evidence="2" type="ORF">EVA_02555</name>
</gene>
<reference evidence="2" key="1">
    <citation type="journal article" date="2012" name="PLoS ONE">
        <title>Gene sets for utilization of primary and secondary nutrition supplies in the distal gut of endangered iberian lynx.</title>
        <authorList>
            <person name="Alcaide M."/>
            <person name="Messina E."/>
            <person name="Richter M."/>
            <person name="Bargiela R."/>
            <person name="Peplies J."/>
            <person name="Huws S.A."/>
            <person name="Newbold C.J."/>
            <person name="Golyshin P.N."/>
            <person name="Simon M.A."/>
            <person name="Lopez G."/>
            <person name="Yakimov M.M."/>
            <person name="Ferrer M."/>
        </authorList>
    </citation>
    <scope>NUCLEOTIDE SEQUENCE</scope>
</reference>
<dbReference type="InterPro" id="IPR010181">
    <property type="entry name" value="CGCAxxGCC_motif"/>
</dbReference>
<proteinExistence type="predicted"/>
<protein>
    <submittedName>
        <fullName evidence="2">C_GCAxxG_C_C family protein</fullName>
    </submittedName>
</protein>